<dbReference type="PROSITE" id="PS50846">
    <property type="entry name" value="HMA_2"/>
    <property type="match status" value="1"/>
</dbReference>
<proteinExistence type="predicted"/>
<accession>A0ABU3VJV9</accession>
<dbReference type="CDD" id="cd00371">
    <property type="entry name" value="HMA"/>
    <property type="match status" value="1"/>
</dbReference>
<protein>
    <submittedName>
        <fullName evidence="2">Heavy-metal-associated domain-containing protein</fullName>
    </submittedName>
</protein>
<dbReference type="Gene3D" id="3.30.70.100">
    <property type="match status" value="1"/>
</dbReference>
<dbReference type="InterPro" id="IPR036163">
    <property type="entry name" value="HMA_dom_sf"/>
</dbReference>
<name>A0ABU3VJV9_9RHOB</name>
<feature type="domain" description="HMA" evidence="1">
    <location>
        <begin position="39"/>
        <end position="102"/>
    </location>
</feature>
<dbReference type="RefSeq" id="WP_316781527.1">
    <property type="nucleotide sequence ID" value="NZ_JASMWN010000024.1"/>
</dbReference>
<feature type="non-terminal residue" evidence="2">
    <location>
        <position position="1"/>
    </location>
</feature>
<keyword evidence="3" id="KW-1185">Reference proteome</keyword>
<evidence type="ECO:0000313" key="3">
    <source>
        <dbReference type="Proteomes" id="UP001255416"/>
    </source>
</evidence>
<dbReference type="Pfam" id="PF00403">
    <property type="entry name" value="HMA"/>
    <property type="match status" value="1"/>
</dbReference>
<comment type="caution">
    <text evidence="2">The sequence shown here is derived from an EMBL/GenBank/DDBJ whole genome shotgun (WGS) entry which is preliminary data.</text>
</comment>
<gene>
    <name evidence="2" type="ORF">QO231_21620</name>
</gene>
<organism evidence="2 3">
    <name type="scientific">Sedimentitalea todarodis</name>
    <dbReference type="NCBI Taxonomy" id="1631240"/>
    <lineage>
        <taxon>Bacteria</taxon>
        <taxon>Pseudomonadati</taxon>
        <taxon>Pseudomonadota</taxon>
        <taxon>Alphaproteobacteria</taxon>
        <taxon>Rhodobacterales</taxon>
        <taxon>Paracoccaceae</taxon>
        <taxon>Sedimentitalea</taxon>
    </lineage>
</organism>
<dbReference type="EMBL" id="JASMWN010000024">
    <property type="protein sequence ID" value="MDU9006436.1"/>
    <property type="molecule type" value="Genomic_DNA"/>
</dbReference>
<dbReference type="SUPFAM" id="SSF55008">
    <property type="entry name" value="HMA, heavy metal-associated domain"/>
    <property type="match status" value="1"/>
</dbReference>
<reference evidence="3" key="1">
    <citation type="submission" date="2023-05" db="EMBL/GenBank/DDBJ databases">
        <title>Sedimentitalea sp. nov. JM2-8.</title>
        <authorList>
            <person name="Huang J."/>
        </authorList>
    </citation>
    <scope>NUCLEOTIDE SEQUENCE [LARGE SCALE GENOMIC DNA]</scope>
    <source>
        <strain evidence="3">KHS03</strain>
    </source>
</reference>
<evidence type="ECO:0000313" key="2">
    <source>
        <dbReference type="EMBL" id="MDU9006436.1"/>
    </source>
</evidence>
<evidence type="ECO:0000259" key="1">
    <source>
        <dbReference type="PROSITE" id="PS50846"/>
    </source>
</evidence>
<sequence length="104" mass="10969">KASSCGKLKRETEFFCGQKCLDLPASGISNSQVALQMETLMIFSVPKMTCEHCTSAIESGIKAKDPSGVIATDLDHCLVTVQSTLEQAAVRQAIVDAGYDASAA</sequence>
<dbReference type="Proteomes" id="UP001255416">
    <property type="component" value="Unassembled WGS sequence"/>
</dbReference>
<dbReference type="InterPro" id="IPR006121">
    <property type="entry name" value="HMA_dom"/>
</dbReference>